<evidence type="ECO:0000256" key="2">
    <source>
        <dbReference type="ARBA" id="ARBA00012387"/>
    </source>
</evidence>
<feature type="domain" description="Nucleotidyl transferase" evidence="8">
    <location>
        <begin position="10"/>
        <end position="283"/>
    </location>
</feature>
<evidence type="ECO:0000259" key="9">
    <source>
        <dbReference type="Pfam" id="PF22640"/>
    </source>
</evidence>
<evidence type="ECO:0000256" key="3">
    <source>
        <dbReference type="ARBA" id="ARBA00022679"/>
    </source>
</evidence>
<reference evidence="10 11" key="1">
    <citation type="submission" date="2020-10" db="EMBL/GenBank/DDBJ databases">
        <title>Connecting structure to function with the recovery of over 1000 high-quality activated sludge metagenome-assembled genomes encoding full-length rRNA genes using long-read sequencing.</title>
        <authorList>
            <person name="Singleton C.M."/>
            <person name="Petriglieri F."/>
            <person name="Kristensen J.M."/>
            <person name="Kirkegaard R.H."/>
            <person name="Michaelsen T.Y."/>
            <person name="Andersen M.H."/>
            <person name="Karst S.M."/>
            <person name="Dueholm M.S."/>
            <person name="Nielsen P.H."/>
            <person name="Albertsen M."/>
        </authorList>
    </citation>
    <scope>NUCLEOTIDE SEQUENCE [LARGE SCALE GENOMIC DNA]</scope>
    <source>
        <strain evidence="10">Ribe_18-Q3-R11-54_BAT3C.373</strain>
    </source>
</reference>
<dbReference type="GO" id="GO:0005525">
    <property type="term" value="F:GTP binding"/>
    <property type="evidence" value="ECO:0007669"/>
    <property type="project" value="UniProtKB-KW"/>
</dbReference>
<evidence type="ECO:0000259" key="8">
    <source>
        <dbReference type="Pfam" id="PF00483"/>
    </source>
</evidence>
<dbReference type="GO" id="GO:0004475">
    <property type="term" value="F:mannose-1-phosphate guanylyltransferase (GTP) activity"/>
    <property type="evidence" value="ECO:0007669"/>
    <property type="project" value="UniProtKB-EC"/>
</dbReference>
<dbReference type="GO" id="GO:0009298">
    <property type="term" value="P:GDP-mannose biosynthetic process"/>
    <property type="evidence" value="ECO:0007669"/>
    <property type="project" value="TreeGrafter"/>
</dbReference>
<keyword evidence="6" id="KW-0342">GTP-binding</keyword>
<dbReference type="EC" id="2.7.7.13" evidence="2"/>
<protein>
    <recommendedName>
        <fullName evidence="2">mannose-1-phosphate guanylyltransferase</fullName>
        <ecNumber evidence="2">2.7.7.13</ecNumber>
    </recommendedName>
</protein>
<dbReference type="InterPro" id="IPR005835">
    <property type="entry name" value="NTP_transferase_dom"/>
</dbReference>
<dbReference type="Pfam" id="PF22640">
    <property type="entry name" value="ManC_GMP_beta-helix"/>
    <property type="match status" value="1"/>
</dbReference>
<dbReference type="SUPFAM" id="SSF53448">
    <property type="entry name" value="Nucleotide-diphospho-sugar transferases"/>
    <property type="match status" value="1"/>
</dbReference>
<name>A0A9D7SED9_9BACT</name>
<dbReference type="InterPro" id="IPR054566">
    <property type="entry name" value="ManC/GMP-like_b-helix"/>
</dbReference>
<feature type="domain" description="MannoseP isomerase/GMP-like beta-helix" evidence="9">
    <location>
        <begin position="298"/>
        <end position="345"/>
    </location>
</feature>
<dbReference type="InterPro" id="IPR051161">
    <property type="entry name" value="Mannose-6P_isomerase_type2"/>
</dbReference>
<dbReference type="InterPro" id="IPR049577">
    <property type="entry name" value="GMPP_N"/>
</dbReference>
<organism evidence="10 11">
    <name type="scientific">Candidatus Defluviibacterium haderslevense</name>
    <dbReference type="NCBI Taxonomy" id="2981993"/>
    <lineage>
        <taxon>Bacteria</taxon>
        <taxon>Pseudomonadati</taxon>
        <taxon>Bacteroidota</taxon>
        <taxon>Saprospiria</taxon>
        <taxon>Saprospirales</taxon>
        <taxon>Saprospiraceae</taxon>
        <taxon>Candidatus Defluviibacterium</taxon>
    </lineage>
</organism>
<dbReference type="InterPro" id="IPR029044">
    <property type="entry name" value="Nucleotide-diphossugar_trans"/>
</dbReference>
<dbReference type="FunFam" id="3.90.550.10:FF:000046">
    <property type="entry name" value="Mannose-1-phosphate guanylyltransferase (GDP)"/>
    <property type="match status" value="1"/>
</dbReference>
<dbReference type="Gene3D" id="3.90.550.10">
    <property type="entry name" value="Spore Coat Polysaccharide Biosynthesis Protein SpsA, Chain A"/>
    <property type="match status" value="1"/>
</dbReference>
<evidence type="ECO:0000256" key="4">
    <source>
        <dbReference type="ARBA" id="ARBA00022695"/>
    </source>
</evidence>
<proteinExistence type="inferred from homology"/>
<evidence type="ECO:0000256" key="7">
    <source>
        <dbReference type="ARBA" id="ARBA00047343"/>
    </source>
</evidence>
<comment type="caution">
    <text evidence="10">The sequence shown here is derived from an EMBL/GenBank/DDBJ whole genome shotgun (WGS) entry which is preliminary data.</text>
</comment>
<keyword evidence="4 10" id="KW-0548">Nucleotidyltransferase</keyword>
<evidence type="ECO:0000313" key="10">
    <source>
        <dbReference type="EMBL" id="MBK9719629.1"/>
    </source>
</evidence>
<dbReference type="CDD" id="cd02509">
    <property type="entry name" value="GDP-M1P_Guanylyltransferase"/>
    <property type="match status" value="1"/>
</dbReference>
<keyword evidence="5" id="KW-0547">Nucleotide-binding</keyword>
<accession>A0A9D7SED9</accession>
<evidence type="ECO:0000256" key="1">
    <source>
        <dbReference type="ARBA" id="ARBA00006115"/>
    </source>
</evidence>
<sequence length="357" mass="40629">MNEMNKHHHAIIMAGGIGSRFWPLSRNQKPKQFIDILGTGKSLIQMTFDRLCLCVPQQNIWVVTNLDYFELVKDQLPLIESDRILCEPSRKNTAPCIAFAAAVLKDLDPESSMLIAPSDHLILNDLQFVKDIHEGFQFVESTQGLLTLGIQASRPDTGYGYIHFNNYENQSHDIFPVVAFVEKPNHNLALQYLESGNYLWNSGMFIWKTSSIISAMEEYTPAISDLFSDFSLDQLELIYDQVESISIDFAVMEKSKNVYVKTVDFGWSDLGTWGSLYHLSKQDDRQNVIHSDKQLLYDVNQCIIHSNTDQLIVVQGLNDYIIINTPDVLLICEKSHEQNIKQMVADAATHFGKNNFS</sequence>
<evidence type="ECO:0000313" key="11">
    <source>
        <dbReference type="Proteomes" id="UP000808349"/>
    </source>
</evidence>
<comment type="similarity">
    <text evidence="1">Belongs to the mannose-6-phosphate isomerase type 2 family.</text>
</comment>
<evidence type="ECO:0000256" key="6">
    <source>
        <dbReference type="ARBA" id="ARBA00023134"/>
    </source>
</evidence>
<comment type="catalytic activity">
    <reaction evidence="7">
        <text>alpha-D-mannose 1-phosphate + GTP + H(+) = GDP-alpha-D-mannose + diphosphate</text>
        <dbReference type="Rhea" id="RHEA:15229"/>
        <dbReference type="ChEBI" id="CHEBI:15378"/>
        <dbReference type="ChEBI" id="CHEBI:33019"/>
        <dbReference type="ChEBI" id="CHEBI:37565"/>
        <dbReference type="ChEBI" id="CHEBI:57527"/>
        <dbReference type="ChEBI" id="CHEBI:58409"/>
        <dbReference type="EC" id="2.7.7.13"/>
    </reaction>
</comment>
<evidence type="ECO:0000256" key="5">
    <source>
        <dbReference type="ARBA" id="ARBA00022741"/>
    </source>
</evidence>
<dbReference type="EMBL" id="JADKFW010000021">
    <property type="protein sequence ID" value="MBK9719629.1"/>
    <property type="molecule type" value="Genomic_DNA"/>
</dbReference>
<dbReference type="Proteomes" id="UP000808349">
    <property type="component" value="Unassembled WGS sequence"/>
</dbReference>
<dbReference type="Pfam" id="PF00483">
    <property type="entry name" value="NTP_transferase"/>
    <property type="match status" value="1"/>
</dbReference>
<dbReference type="AlphaFoldDB" id="A0A9D7SED9"/>
<gene>
    <name evidence="10" type="ORF">IPO85_19350</name>
</gene>
<dbReference type="PANTHER" id="PTHR46390">
    <property type="entry name" value="MANNOSE-1-PHOSPHATE GUANYLYLTRANSFERASE"/>
    <property type="match status" value="1"/>
</dbReference>
<keyword evidence="3" id="KW-0808">Transferase</keyword>
<dbReference type="PANTHER" id="PTHR46390:SF1">
    <property type="entry name" value="MANNOSE-1-PHOSPHATE GUANYLYLTRANSFERASE"/>
    <property type="match status" value="1"/>
</dbReference>
<dbReference type="SUPFAM" id="SSF159283">
    <property type="entry name" value="Guanosine diphospho-D-mannose pyrophosphorylase/mannose-6-phosphate isomerase linker domain"/>
    <property type="match status" value="1"/>
</dbReference>